<comment type="similarity">
    <text evidence="1">Belongs to the metallothionein superfamily. Type 15 family.</text>
</comment>
<evidence type="ECO:0000313" key="6">
    <source>
        <dbReference type="EMBL" id="CAI9095963.1"/>
    </source>
</evidence>
<name>A0AAV1CLJ6_OLDCO</name>
<keyword evidence="7" id="KW-1185">Reference proteome</keyword>
<protein>
    <submittedName>
        <fullName evidence="6">OLC1v1032013C1</fullName>
    </submittedName>
</protein>
<feature type="region of interest" description="Disordered" evidence="4">
    <location>
        <begin position="49"/>
        <end position="70"/>
    </location>
</feature>
<keyword evidence="3" id="KW-0480">Metal-thiolate cluster</keyword>
<dbReference type="GO" id="GO:0008270">
    <property type="term" value="F:zinc ion binding"/>
    <property type="evidence" value="ECO:0007669"/>
    <property type="project" value="InterPro"/>
</dbReference>
<proteinExistence type="inferred from homology"/>
<gene>
    <name evidence="6" type="ORF">OLC1_LOCUS6827</name>
</gene>
<dbReference type="PANTHER" id="PTHR48198">
    <property type="entry name" value="EC PROTEIN HOMOLOG"/>
    <property type="match status" value="1"/>
</dbReference>
<keyword evidence="2" id="KW-0479">Metal-binding</keyword>
<keyword evidence="5" id="KW-1133">Transmembrane helix</keyword>
<evidence type="ECO:0000313" key="7">
    <source>
        <dbReference type="Proteomes" id="UP001161247"/>
    </source>
</evidence>
<dbReference type="Pfam" id="PF02068">
    <property type="entry name" value="Metallothio_PEC"/>
    <property type="match status" value="1"/>
</dbReference>
<organism evidence="6 7">
    <name type="scientific">Oldenlandia corymbosa var. corymbosa</name>
    <dbReference type="NCBI Taxonomy" id="529605"/>
    <lineage>
        <taxon>Eukaryota</taxon>
        <taxon>Viridiplantae</taxon>
        <taxon>Streptophyta</taxon>
        <taxon>Embryophyta</taxon>
        <taxon>Tracheophyta</taxon>
        <taxon>Spermatophyta</taxon>
        <taxon>Magnoliopsida</taxon>
        <taxon>eudicotyledons</taxon>
        <taxon>Gunneridae</taxon>
        <taxon>Pentapetalae</taxon>
        <taxon>asterids</taxon>
        <taxon>lamiids</taxon>
        <taxon>Gentianales</taxon>
        <taxon>Rubiaceae</taxon>
        <taxon>Rubioideae</taxon>
        <taxon>Spermacoceae</taxon>
        <taxon>Hedyotis-Oldenlandia complex</taxon>
        <taxon>Oldenlandia</taxon>
    </lineage>
</organism>
<reference evidence="6" key="1">
    <citation type="submission" date="2023-03" db="EMBL/GenBank/DDBJ databases">
        <authorList>
            <person name="Julca I."/>
        </authorList>
    </citation>
    <scope>NUCLEOTIDE SEQUENCE</scope>
</reference>
<evidence type="ECO:0000256" key="3">
    <source>
        <dbReference type="ARBA" id="ARBA00022851"/>
    </source>
</evidence>
<evidence type="ECO:0000256" key="2">
    <source>
        <dbReference type="ARBA" id="ARBA00022723"/>
    </source>
</evidence>
<feature type="transmembrane region" description="Helical" evidence="5">
    <location>
        <begin position="12"/>
        <end position="33"/>
    </location>
</feature>
<keyword evidence="5" id="KW-0812">Transmembrane</keyword>
<evidence type="ECO:0000256" key="4">
    <source>
        <dbReference type="SAM" id="MobiDB-lite"/>
    </source>
</evidence>
<dbReference type="InterPro" id="IPR000316">
    <property type="entry name" value="Metallthion_15"/>
</dbReference>
<keyword evidence="5" id="KW-0472">Membrane</keyword>
<evidence type="ECO:0000256" key="5">
    <source>
        <dbReference type="SAM" id="Phobius"/>
    </source>
</evidence>
<dbReference type="AlphaFoldDB" id="A0AAV1CLJ6"/>
<sequence>MQSMHQDLKPCVLGFLPNLQTCVLFSTHLAFLIRSFQLLYKFTMVDSKARKTERPSKKGREKKNKSAETRMKPSGVICDSGCGCPVPCPGGVSCRCASGGMGGGAKSGEEQSGEHKKCTCGEHCGCNPCTCDQGSNISGTGKTHCKCGPGCTCVTCTA</sequence>
<dbReference type="EMBL" id="OX459119">
    <property type="protein sequence ID" value="CAI9095963.1"/>
    <property type="molecule type" value="Genomic_DNA"/>
</dbReference>
<dbReference type="PANTHER" id="PTHR48198:SF1">
    <property type="entry name" value="METALLOTHIONEIN-LIKE PROTEIN 4A-RELATED"/>
    <property type="match status" value="1"/>
</dbReference>
<evidence type="ECO:0000256" key="1">
    <source>
        <dbReference type="ARBA" id="ARBA00005802"/>
    </source>
</evidence>
<dbReference type="Proteomes" id="UP001161247">
    <property type="component" value="Chromosome 2"/>
</dbReference>
<accession>A0AAV1CLJ6</accession>